<dbReference type="GO" id="GO:0005230">
    <property type="term" value="F:extracellular ligand-gated monoatomic ion channel activity"/>
    <property type="evidence" value="ECO:0007669"/>
    <property type="project" value="InterPro"/>
</dbReference>
<evidence type="ECO:0000256" key="5">
    <source>
        <dbReference type="RuleBase" id="RU000687"/>
    </source>
</evidence>
<keyword evidence="5" id="KW-0813">Transport</keyword>
<evidence type="ECO:0000313" key="9">
    <source>
        <dbReference type="EMBL" id="GFN85529.1"/>
    </source>
</evidence>
<keyword evidence="3 5" id="KW-1133">Transmembrane helix</keyword>
<dbReference type="InterPro" id="IPR038050">
    <property type="entry name" value="Neuro_actylchol_rec"/>
</dbReference>
<protein>
    <submittedName>
        <fullName evidence="9">Neuronal acetylcholine receptor subunit alpha-3</fullName>
    </submittedName>
</protein>
<sequence length="646" mass="73214">MSPSFFTRKCISQRQNSEAKASASDTTCSSKGKVNMMMVYCLIFGVVGSNLFPTCESVLRDEFKPLKLYDDLFTNYRQAVDLTLRFSLVTLLSLDNLAQEMKSQAVIVMDWRDDLLQWNPQDYDNISTIYPKANMVWRPSVTVMNELQDQDILDDQTDSVNVLSNGQVYWTSSVTLQTRCSLDMSKFPFDLQVCHLNLQMARPMSEMNVIKAETNFAADMQTNGEWVQSDITGNIKLNNFQGYFQALIVNVEFRRLARYYVINVCAPMLLLSSLCNVVFLVSAESGDKLSVALTLLLSEAVFLTYTSSLMPRTSDELPLLTLYLLVLLLVNTLSILATLYVLKLFKYSEKPDSPAPPQVLKALRKIVGPRPETRLQSKGNAMKEQRFITGHEKPTQKNFFGSSRLRRMLFNKPVQISTFGSFDNGNNVRQVKERKNESEQWSNEKDAVFYIKQSSIPDFFGKARCDPQLYPQVSDLPNSKLASPTLENLCFQEAYCNFDQGYLEQKQPDSCNFLAKDSNEKTKPGFSPEPNSRNHDGQGNTEMATAIQQDLCTARCTGHLKAAKPVESSAKRLAWIEMDLSGTDQPTCQTALEKERSNLGGVVEEEFSLSPGQEWLLISRALDRLFFLVFNMIIITVTVLFFVWID</sequence>
<evidence type="ECO:0000259" key="8">
    <source>
        <dbReference type="Pfam" id="PF02932"/>
    </source>
</evidence>
<feature type="transmembrane region" description="Helical" evidence="5">
    <location>
        <begin position="289"/>
        <end position="308"/>
    </location>
</feature>
<keyword evidence="10" id="KW-1185">Reference proteome</keyword>
<gene>
    <name evidence="9" type="ORF">PoB_001203500</name>
</gene>
<name>A0AAV3YRY2_9GAST</name>
<dbReference type="Proteomes" id="UP000735302">
    <property type="component" value="Unassembled WGS sequence"/>
</dbReference>
<dbReference type="SUPFAM" id="SSF90112">
    <property type="entry name" value="Neurotransmitter-gated ion-channel transmembrane pore"/>
    <property type="match status" value="1"/>
</dbReference>
<organism evidence="9 10">
    <name type="scientific">Plakobranchus ocellatus</name>
    <dbReference type="NCBI Taxonomy" id="259542"/>
    <lineage>
        <taxon>Eukaryota</taxon>
        <taxon>Metazoa</taxon>
        <taxon>Spiralia</taxon>
        <taxon>Lophotrochozoa</taxon>
        <taxon>Mollusca</taxon>
        <taxon>Gastropoda</taxon>
        <taxon>Heterobranchia</taxon>
        <taxon>Euthyneura</taxon>
        <taxon>Panpulmonata</taxon>
        <taxon>Sacoglossa</taxon>
        <taxon>Placobranchoidea</taxon>
        <taxon>Plakobranchidae</taxon>
        <taxon>Plakobranchus</taxon>
    </lineage>
</organism>
<dbReference type="EMBL" id="BLXT01001417">
    <property type="protein sequence ID" value="GFN85529.1"/>
    <property type="molecule type" value="Genomic_DNA"/>
</dbReference>
<feature type="transmembrane region" description="Helical" evidence="5">
    <location>
        <begin position="625"/>
        <end position="645"/>
    </location>
</feature>
<dbReference type="InterPro" id="IPR006202">
    <property type="entry name" value="Neur_chan_lig-bd"/>
</dbReference>
<dbReference type="InterPro" id="IPR036734">
    <property type="entry name" value="Neur_chan_lig-bd_sf"/>
</dbReference>
<proteinExistence type="inferred from homology"/>
<evidence type="ECO:0000313" key="10">
    <source>
        <dbReference type="Proteomes" id="UP000735302"/>
    </source>
</evidence>
<dbReference type="Gene3D" id="2.70.170.10">
    <property type="entry name" value="Neurotransmitter-gated ion-channel ligand-binding domain"/>
    <property type="match status" value="1"/>
</dbReference>
<evidence type="ECO:0000256" key="2">
    <source>
        <dbReference type="ARBA" id="ARBA00022692"/>
    </source>
</evidence>
<keyword evidence="5" id="KW-0406">Ion transport</keyword>
<dbReference type="InterPro" id="IPR006201">
    <property type="entry name" value="Neur_channel"/>
</dbReference>
<feature type="region of interest" description="Disordered" evidence="6">
    <location>
        <begin position="515"/>
        <end position="539"/>
    </location>
</feature>
<dbReference type="PRINTS" id="PR00252">
    <property type="entry name" value="NRIONCHANNEL"/>
</dbReference>
<dbReference type="SUPFAM" id="SSF63712">
    <property type="entry name" value="Nicotinic receptor ligand binding domain-like"/>
    <property type="match status" value="1"/>
</dbReference>
<dbReference type="Pfam" id="PF02931">
    <property type="entry name" value="Neur_chan_LBD"/>
    <property type="match status" value="1"/>
</dbReference>
<dbReference type="CDD" id="cd19051">
    <property type="entry name" value="LGIC_TM_cation"/>
    <property type="match status" value="1"/>
</dbReference>
<dbReference type="InterPro" id="IPR036719">
    <property type="entry name" value="Neuro-gated_channel_TM_sf"/>
</dbReference>
<dbReference type="Pfam" id="PF02932">
    <property type="entry name" value="Neur_chan_memb"/>
    <property type="match status" value="1"/>
</dbReference>
<dbReference type="CDD" id="cd18989">
    <property type="entry name" value="LGIC_ECD_cation"/>
    <property type="match status" value="1"/>
</dbReference>
<evidence type="ECO:0000256" key="6">
    <source>
        <dbReference type="SAM" id="MobiDB-lite"/>
    </source>
</evidence>
<dbReference type="AlphaFoldDB" id="A0AAV3YRY2"/>
<reference evidence="9 10" key="1">
    <citation type="journal article" date="2021" name="Elife">
        <title>Chloroplast acquisition without the gene transfer in kleptoplastic sea slugs, Plakobranchus ocellatus.</title>
        <authorList>
            <person name="Maeda T."/>
            <person name="Takahashi S."/>
            <person name="Yoshida T."/>
            <person name="Shimamura S."/>
            <person name="Takaki Y."/>
            <person name="Nagai Y."/>
            <person name="Toyoda A."/>
            <person name="Suzuki Y."/>
            <person name="Arimoto A."/>
            <person name="Ishii H."/>
            <person name="Satoh N."/>
            <person name="Nishiyama T."/>
            <person name="Hasebe M."/>
            <person name="Maruyama T."/>
            <person name="Minagawa J."/>
            <person name="Obokata J."/>
            <person name="Shigenobu S."/>
        </authorList>
    </citation>
    <scope>NUCLEOTIDE SEQUENCE [LARGE SCALE GENOMIC DNA]</scope>
</reference>
<dbReference type="PANTHER" id="PTHR18945">
    <property type="entry name" value="NEUROTRANSMITTER GATED ION CHANNEL"/>
    <property type="match status" value="1"/>
</dbReference>
<comment type="caution">
    <text evidence="9">The sequence shown here is derived from an EMBL/GenBank/DDBJ whole genome shotgun (WGS) entry which is preliminary data.</text>
</comment>
<keyword evidence="5" id="KW-0407">Ion channel</keyword>
<feature type="domain" description="Neurotransmitter-gated ion-channel transmembrane" evidence="8">
    <location>
        <begin position="266"/>
        <end position="642"/>
    </location>
</feature>
<evidence type="ECO:0000256" key="1">
    <source>
        <dbReference type="ARBA" id="ARBA00004141"/>
    </source>
</evidence>
<dbReference type="GO" id="GO:0004888">
    <property type="term" value="F:transmembrane signaling receptor activity"/>
    <property type="evidence" value="ECO:0007669"/>
    <property type="project" value="InterPro"/>
</dbReference>
<dbReference type="PROSITE" id="PS00236">
    <property type="entry name" value="NEUROTR_ION_CHANNEL"/>
    <property type="match status" value="1"/>
</dbReference>
<feature type="transmembrane region" description="Helical" evidence="5">
    <location>
        <begin position="259"/>
        <end position="282"/>
    </location>
</feature>
<accession>A0AAV3YRY2</accession>
<evidence type="ECO:0000256" key="4">
    <source>
        <dbReference type="ARBA" id="ARBA00023136"/>
    </source>
</evidence>
<feature type="domain" description="Neurotransmitter-gated ion-channel ligand-binding" evidence="7">
    <location>
        <begin position="75"/>
        <end position="255"/>
    </location>
</feature>
<evidence type="ECO:0000259" key="7">
    <source>
        <dbReference type="Pfam" id="PF02931"/>
    </source>
</evidence>
<dbReference type="InterPro" id="IPR018000">
    <property type="entry name" value="Neurotransmitter_ion_chnl_CS"/>
</dbReference>
<keyword evidence="4 5" id="KW-0472">Membrane</keyword>
<keyword evidence="9" id="KW-0675">Receptor</keyword>
<dbReference type="GO" id="GO:0016020">
    <property type="term" value="C:membrane"/>
    <property type="evidence" value="ECO:0007669"/>
    <property type="project" value="UniProtKB-SubCell"/>
</dbReference>
<comment type="similarity">
    <text evidence="5">Belongs to the ligand-gated ion channel (TC 1.A.9) family.</text>
</comment>
<evidence type="ECO:0000256" key="3">
    <source>
        <dbReference type="ARBA" id="ARBA00022989"/>
    </source>
</evidence>
<feature type="transmembrane region" description="Helical" evidence="5">
    <location>
        <begin position="320"/>
        <end position="342"/>
    </location>
</feature>
<dbReference type="Gene3D" id="1.20.58.390">
    <property type="entry name" value="Neurotransmitter-gated ion-channel transmembrane domain"/>
    <property type="match status" value="1"/>
</dbReference>
<keyword evidence="2 5" id="KW-0812">Transmembrane</keyword>
<dbReference type="InterPro" id="IPR006029">
    <property type="entry name" value="Neurotrans-gated_channel_TM"/>
</dbReference>
<comment type="subcellular location">
    <subcellularLocation>
        <location evidence="1">Membrane</location>
        <topology evidence="1">Multi-pass membrane protein</topology>
    </subcellularLocation>
</comment>